<dbReference type="PANTHER" id="PTHR46401:SF2">
    <property type="entry name" value="GLYCOSYLTRANSFERASE WBBK-RELATED"/>
    <property type="match status" value="1"/>
</dbReference>
<evidence type="ECO:0000313" key="5">
    <source>
        <dbReference type="Proteomes" id="UP000019460"/>
    </source>
</evidence>
<dbReference type="PATRIC" id="fig|1249627.3.peg.1301"/>
<sequence length="726" mass="81914">MPLLPGEPRVLSPRPAQELTERLLIPFESDLKSLFLAVRARVDPLLSSQQPMKLGKPYPLGQCLEITLAVGRLIERIDASTLDDSARSGHAALAAFFDAGGSMRRVWGDLRGQYFQNAFLVGTLYVDVANDTVVSTKPKVEILPFERSGLVPLADYRHWARIAERYWRTEVWPNHAVPELAPYFPLVTSSLFQGAKLQVHGEYLMRMTLRDGFEPSRSVLRDAPMPKALFLQISRAIQGVAVTEAVSPEQGRALALEYCDRYRVKAWHRDQDRIERMKQLVNEVNLALEWDSPNALAVPKTTASSTNILFIHQNFPGQFKFLAPALVERGHTVAAMRMRRTEMAEWQGVKLFSYRPLRGTTPGMHPWVSDFETKTIRGEACFRAALRMKANGFIPDVIIAHHGWGESLFLKDVWPEARLGVYCEFFYHPRGADVGFDPEFPTKDEGDVCRLRLRNLNNLLHFEVADAGISPTQWQASTFPEPFRSKIQVMHDGIDTDVLVPNPDVSLTLNGNILLTRRDEVITFVNRNLEPYRGYHIFMRALPELLRRRPTARVLIAGGDDVSYGTRPENGRTWKEIFAAEVRPQIGDADWSRVHFLGNLPYPHFVALLQLSRVHVYLTYPFVLSWSLLEAMSLGCSIVASDTAPLREAIVHDETGLLVDFFDVSALVESVCALLDDPERAERLGVNARAFARSHYDLRSVCLPRQLQWVESLAAVDAPEAVGRSA</sequence>
<dbReference type="RefSeq" id="WP_081763359.1">
    <property type="nucleotide sequence ID" value="NZ_AONC01000017.1"/>
</dbReference>
<dbReference type="eggNOG" id="COG0438">
    <property type="taxonomic scope" value="Bacteria"/>
</dbReference>
<dbReference type="InterPro" id="IPR022623">
    <property type="entry name" value="Glyco_trans_4"/>
</dbReference>
<dbReference type="GO" id="GO:0016757">
    <property type="term" value="F:glycosyltransferase activity"/>
    <property type="evidence" value="ECO:0007669"/>
    <property type="project" value="InterPro"/>
</dbReference>
<dbReference type="Pfam" id="PF12000">
    <property type="entry name" value="Glyco_trans_4_3"/>
    <property type="match status" value="1"/>
</dbReference>
<dbReference type="CDD" id="cd03818">
    <property type="entry name" value="GT4_ExpC-like"/>
    <property type="match status" value="1"/>
</dbReference>
<name>W9V962_9GAMM</name>
<evidence type="ECO:0000259" key="3">
    <source>
        <dbReference type="Pfam" id="PF12000"/>
    </source>
</evidence>
<dbReference type="PANTHER" id="PTHR46401">
    <property type="entry name" value="GLYCOSYLTRANSFERASE WBBK-RELATED"/>
    <property type="match status" value="1"/>
</dbReference>
<dbReference type="InterPro" id="IPR001296">
    <property type="entry name" value="Glyco_trans_1"/>
</dbReference>
<dbReference type="GO" id="GO:0009103">
    <property type="term" value="P:lipopolysaccharide biosynthetic process"/>
    <property type="evidence" value="ECO:0007669"/>
    <property type="project" value="TreeGrafter"/>
</dbReference>
<proteinExistence type="predicted"/>
<dbReference type="Gene3D" id="3.40.50.2000">
    <property type="entry name" value="Glycogen Phosphorylase B"/>
    <property type="match status" value="2"/>
</dbReference>
<dbReference type="Proteomes" id="UP000019460">
    <property type="component" value="Unassembled WGS sequence"/>
</dbReference>
<feature type="domain" description="Glycosyl transferase family 1" evidence="2">
    <location>
        <begin position="519"/>
        <end position="690"/>
    </location>
</feature>
<dbReference type="OrthoDB" id="5416057at2"/>
<dbReference type="EMBL" id="AONC01000017">
    <property type="protein sequence ID" value="EXJ15979.1"/>
    <property type="molecule type" value="Genomic_DNA"/>
</dbReference>
<dbReference type="Pfam" id="PF00534">
    <property type="entry name" value="Glycos_transf_1"/>
    <property type="match status" value="1"/>
</dbReference>
<reference evidence="4 5" key="1">
    <citation type="submission" date="2012-11" db="EMBL/GenBank/DDBJ databases">
        <title>Genome assembly of Thiorhodococcus sp. AK35.</title>
        <authorList>
            <person name="Nupur N."/>
            <person name="Khatri I."/>
            <person name="Subramanian S."/>
            <person name="Pinnaka A."/>
        </authorList>
    </citation>
    <scope>NUCLEOTIDE SEQUENCE [LARGE SCALE GENOMIC DNA]</scope>
    <source>
        <strain evidence="4 5">AK35</strain>
    </source>
</reference>
<dbReference type="STRING" id="1249627.D779_0727"/>
<keyword evidence="1 4" id="KW-0808">Transferase</keyword>
<evidence type="ECO:0000313" key="4">
    <source>
        <dbReference type="EMBL" id="EXJ15979.1"/>
    </source>
</evidence>
<evidence type="ECO:0000256" key="1">
    <source>
        <dbReference type="ARBA" id="ARBA00022679"/>
    </source>
</evidence>
<feature type="domain" description="Glycosyl transferase family 4" evidence="3">
    <location>
        <begin position="330"/>
        <end position="498"/>
    </location>
</feature>
<organism evidence="4 5">
    <name type="scientific">Imhoffiella purpurea</name>
    <dbReference type="NCBI Taxonomy" id="1249627"/>
    <lineage>
        <taxon>Bacteria</taxon>
        <taxon>Pseudomonadati</taxon>
        <taxon>Pseudomonadota</taxon>
        <taxon>Gammaproteobacteria</taxon>
        <taxon>Chromatiales</taxon>
        <taxon>Chromatiaceae</taxon>
        <taxon>Imhoffiella</taxon>
    </lineage>
</organism>
<gene>
    <name evidence="4" type="ORF">D779_0727</name>
</gene>
<comment type="caution">
    <text evidence="4">The sequence shown here is derived from an EMBL/GenBank/DDBJ whole genome shotgun (WGS) entry which is preliminary data.</text>
</comment>
<dbReference type="AlphaFoldDB" id="W9V962"/>
<accession>W9V962</accession>
<protein>
    <submittedName>
        <fullName evidence="4">Putative glycosyltransferase</fullName>
    </submittedName>
</protein>
<dbReference type="SUPFAM" id="SSF53756">
    <property type="entry name" value="UDP-Glycosyltransferase/glycogen phosphorylase"/>
    <property type="match status" value="1"/>
</dbReference>
<evidence type="ECO:0000259" key="2">
    <source>
        <dbReference type="Pfam" id="PF00534"/>
    </source>
</evidence>
<keyword evidence="5" id="KW-1185">Reference proteome</keyword>